<dbReference type="InterPro" id="IPR007400">
    <property type="entry name" value="PrpF-like"/>
</dbReference>
<evidence type="ECO:0000313" key="10">
    <source>
        <dbReference type="EMBL" id="PMD35424.1"/>
    </source>
</evidence>
<dbReference type="Pfam" id="PF03663">
    <property type="entry name" value="Glyco_hydro_76"/>
    <property type="match status" value="1"/>
</dbReference>
<proteinExistence type="inferred from homology"/>
<dbReference type="AlphaFoldDB" id="A0A2J6RA75"/>
<dbReference type="Proteomes" id="UP000235786">
    <property type="component" value="Unassembled WGS sequence"/>
</dbReference>
<evidence type="ECO:0000256" key="7">
    <source>
        <dbReference type="ARBA" id="ARBA00023180"/>
    </source>
</evidence>
<dbReference type="Gene3D" id="3.10.310.10">
    <property type="entry name" value="Diaminopimelate Epimerase, Chain A, domain 1"/>
    <property type="match status" value="2"/>
</dbReference>
<dbReference type="SUPFAM" id="SSF48208">
    <property type="entry name" value="Six-hairpin glycosidases"/>
    <property type="match status" value="1"/>
</dbReference>
<dbReference type="PANTHER" id="PTHR12145:SF41">
    <property type="entry name" value="MANNAN ENDO-1,6-ALPHA-MANNOSIDASE"/>
    <property type="match status" value="1"/>
</dbReference>
<dbReference type="Gene3D" id="1.50.10.20">
    <property type="match status" value="1"/>
</dbReference>
<dbReference type="Pfam" id="PF04303">
    <property type="entry name" value="PrpF"/>
    <property type="match status" value="1"/>
</dbReference>
<keyword evidence="6 10" id="KW-0378">Hydrolase</keyword>
<dbReference type="OrthoDB" id="4187847at2759"/>
<evidence type="ECO:0000256" key="6">
    <source>
        <dbReference type="ARBA" id="ARBA00022801"/>
    </source>
</evidence>
<dbReference type="EMBL" id="KZ613952">
    <property type="protein sequence ID" value="PMD35424.1"/>
    <property type="molecule type" value="Genomic_DNA"/>
</dbReference>
<name>A0A2J6RA75_HYAVF</name>
<dbReference type="PANTHER" id="PTHR12145">
    <property type="entry name" value="MANNAN ENDO-1,6-ALPHA-MANNOSIDASE DCW1"/>
    <property type="match status" value="1"/>
</dbReference>
<evidence type="ECO:0000256" key="3">
    <source>
        <dbReference type="ARBA" id="ARBA00009699"/>
    </source>
</evidence>
<comment type="similarity">
    <text evidence="2">Belongs to the PrpF family.</text>
</comment>
<dbReference type="EC" id="3.2.1.101" evidence="4"/>
<dbReference type="InterPro" id="IPR014480">
    <property type="entry name" value="Mannan-1_6-alpha_mannosidase"/>
</dbReference>
<gene>
    <name evidence="10" type="ORF">L207DRAFT_466615</name>
</gene>
<dbReference type="InterPro" id="IPR008928">
    <property type="entry name" value="6-hairpin_glycosidase_sf"/>
</dbReference>
<evidence type="ECO:0000256" key="9">
    <source>
        <dbReference type="ARBA" id="ARBA00023295"/>
    </source>
</evidence>
<evidence type="ECO:0000313" key="11">
    <source>
        <dbReference type="Proteomes" id="UP000235786"/>
    </source>
</evidence>
<comment type="similarity">
    <text evidence="3">Belongs to the glycosyl hydrolase 76 family.</text>
</comment>
<dbReference type="GO" id="GO:0009272">
    <property type="term" value="P:fungal-type cell wall biogenesis"/>
    <property type="evidence" value="ECO:0007669"/>
    <property type="project" value="TreeGrafter"/>
</dbReference>
<comment type="catalytic activity">
    <reaction evidence="1">
        <text>Random hydrolysis of (1-&gt;6)-alpha-D-mannosidic linkages in unbranched (1-&gt;6)-mannans.</text>
        <dbReference type="EC" id="3.2.1.101"/>
    </reaction>
</comment>
<keyword evidence="5" id="KW-0732">Signal</keyword>
<keyword evidence="8" id="KW-0413">Isomerase</keyword>
<evidence type="ECO:0000256" key="8">
    <source>
        <dbReference type="ARBA" id="ARBA00023235"/>
    </source>
</evidence>
<organism evidence="10 11">
    <name type="scientific">Hyaloscypha variabilis (strain UAMH 11265 / GT02V1 / F)</name>
    <name type="common">Meliniomyces variabilis</name>
    <dbReference type="NCBI Taxonomy" id="1149755"/>
    <lineage>
        <taxon>Eukaryota</taxon>
        <taxon>Fungi</taxon>
        <taxon>Dikarya</taxon>
        <taxon>Ascomycota</taxon>
        <taxon>Pezizomycotina</taxon>
        <taxon>Leotiomycetes</taxon>
        <taxon>Helotiales</taxon>
        <taxon>Hyaloscyphaceae</taxon>
        <taxon>Hyaloscypha</taxon>
        <taxon>Hyaloscypha variabilis</taxon>
    </lineage>
</organism>
<dbReference type="SUPFAM" id="SSF54506">
    <property type="entry name" value="Diaminopimelate epimerase-like"/>
    <property type="match status" value="2"/>
</dbReference>
<dbReference type="InterPro" id="IPR005198">
    <property type="entry name" value="Glyco_hydro_76"/>
</dbReference>
<sequence length="725" mass="76934">MAKAISLDLNSTDSIKSALRTIAYDMMNYYNGNTTGNIPGNLPGPYYWWEAGAMFGAMIDYWYYTGDSTYNDVTTQAMLWQTGPNNDYMTPNQTKTEGNDDQAFWGLAAMSAAELNFPDPPSNQPQWLALAQATTWDWMAGVGLLDNNYYVYDGSDLTINCSNVNHLQWTYNAGALLLGAANMYNYTNGSTQWEERVNGMVQGLDVFFPKDNIMQEVACENNGMCDVDQHSFKAYLSRWMAATTKMAPFTYDAIMAKLAPSAEAAALQCSGGDNGRMCGLKWQSGSAWDGSSGVGQEMAALEVIQSNLIAQARGPVTNNTGGTSKGDYAAGTSGYNPIVITPATVGDKVGASFVTALLNRLPASYYRGGTSRAIIFHKEDLPNNREAWSPIFCGAIGSPDPNGRQLDGMGGGISSLSKVCIVGPSTHAEADVDYTFAAIGVKDLDVDYSSNCGNMTSAIGPFAVDSGLVEGRDGMATVRIHNTNTGKIIHSTFAVVEGEAASSGTFAIDGVAGTAAKIELAFINPAGSKTGKLLPTGNVTDTFDGVTATCIDVGNPCVFIQAEDVDIKGTVLPDELDAHPTLHKTLESIRRKAAVAMGICKDEASTPGSIPKVAMVSGSTSHKILSGETIQGDTIDLVVRALSVGQPHRAVPITVALAIAAAANITGSTVQASVSSERVDPDGITFGHSSGKIMVGSKFDDRGSLTHATVFRTARRLMDGFVYWK</sequence>
<reference evidence="10 11" key="1">
    <citation type="submission" date="2016-04" db="EMBL/GenBank/DDBJ databases">
        <title>A degradative enzymes factory behind the ericoid mycorrhizal symbiosis.</title>
        <authorList>
            <consortium name="DOE Joint Genome Institute"/>
            <person name="Martino E."/>
            <person name="Morin E."/>
            <person name="Grelet G."/>
            <person name="Kuo A."/>
            <person name="Kohler A."/>
            <person name="Daghino S."/>
            <person name="Barry K."/>
            <person name="Choi C."/>
            <person name="Cichocki N."/>
            <person name="Clum A."/>
            <person name="Copeland A."/>
            <person name="Hainaut M."/>
            <person name="Haridas S."/>
            <person name="Labutti K."/>
            <person name="Lindquist E."/>
            <person name="Lipzen A."/>
            <person name="Khouja H.-R."/>
            <person name="Murat C."/>
            <person name="Ohm R."/>
            <person name="Olson A."/>
            <person name="Spatafora J."/>
            <person name="Veneault-Fourrey C."/>
            <person name="Henrissat B."/>
            <person name="Grigoriev I."/>
            <person name="Martin F."/>
            <person name="Perotto S."/>
        </authorList>
    </citation>
    <scope>NUCLEOTIDE SEQUENCE [LARGE SCALE GENOMIC DNA]</scope>
    <source>
        <strain evidence="10 11">F</strain>
    </source>
</reference>
<keyword evidence="7" id="KW-0325">Glycoprotein</keyword>
<dbReference type="STRING" id="1149755.A0A2J6RA75"/>
<keyword evidence="9" id="KW-0326">Glycosidase</keyword>
<dbReference type="GO" id="GO:0008496">
    <property type="term" value="F:mannan endo-1,6-alpha-mannosidase activity"/>
    <property type="evidence" value="ECO:0007669"/>
    <property type="project" value="UniProtKB-EC"/>
</dbReference>
<evidence type="ECO:0000256" key="5">
    <source>
        <dbReference type="ARBA" id="ARBA00022729"/>
    </source>
</evidence>
<dbReference type="GO" id="GO:0016052">
    <property type="term" value="P:carbohydrate catabolic process"/>
    <property type="evidence" value="ECO:0007669"/>
    <property type="project" value="InterPro"/>
</dbReference>
<protein>
    <recommendedName>
        <fullName evidence="4">mannan endo-1,6-alpha-mannosidase</fullName>
        <ecNumber evidence="4">3.2.1.101</ecNumber>
    </recommendedName>
</protein>
<evidence type="ECO:0000256" key="2">
    <source>
        <dbReference type="ARBA" id="ARBA00007673"/>
    </source>
</evidence>
<evidence type="ECO:0000256" key="4">
    <source>
        <dbReference type="ARBA" id="ARBA00012350"/>
    </source>
</evidence>
<accession>A0A2J6RA75</accession>
<evidence type="ECO:0000256" key="1">
    <source>
        <dbReference type="ARBA" id="ARBA00001452"/>
    </source>
</evidence>
<keyword evidence="11" id="KW-1185">Reference proteome</keyword>
<dbReference type="GO" id="GO:0016853">
    <property type="term" value="F:isomerase activity"/>
    <property type="evidence" value="ECO:0007669"/>
    <property type="project" value="UniProtKB-KW"/>
</dbReference>